<accession>A0A543KR58</accession>
<dbReference type="InterPro" id="IPR006016">
    <property type="entry name" value="UspA"/>
</dbReference>
<evidence type="ECO:0000256" key="1">
    <source>
        <dbReference type="ARBA" id="ARBA00008791"/>
    </source>
</evidence>
<keyword evidence="4" id="KW-1185">Reference proteome</keyword>
<comment type="caution">
    <text evidence="3">The sequence shown here is derived from an EMBL/GenBank/DDBJ whole genome shotgun (WGS) entry which is preliminary data.</text>
</comment>
<dbReference type="PANTHER" id="PTHR46268:SF6">
    <property type="entry name" value="UNIVERSAL STRESS PROTEIN UP12"/>
    <property type="match status" value="1"/>
</dbReference>
<dbReference type="SUPFAM" id="SSF52402">
    <property type="entry name" value="Adenine nucleotide alpha hydrolases-like"/>
    <property type="match status" value="2"/>
</dbReference>
<dbReference type="CDD" id="cd00293">
    <property type="entry name" value="USP-like"/>
    <property type="match status" value="1"/>
</dbReference>
<comment type="similarity">
    <text evidence="1">Belongs to the universal stress protein A family.</text>
</comment>
<proteinExistence type="inferred from homology"/>
<dbReference type="EMBL" id="VFPU01000001">
    <property type="protein sequence ID" value="TQM97541.1"/>
    <property type="molecule type" value="Genomic_DNA"/>
</dbReference>
<organism evidence="3 4">
    <name type="scientific">Ornithinimicrobium humiphilum</name>
    <dbReference type="NCBI Taxonomy" id="125288"/>
    <lineage>
        <taxon>Bacteria</taxon>
        <taxon>Bacillati</taxon>
        <taxon>Actinomycetota</taxon>
        <taxon>Actinomycetes</taxon>
        <taxon>Micrococcales</taxon>
        <taxon>Ornithinimicrobiaceae</taxon>
        <taxon>Ornithinimicrobium</taxon>
    </lineage>
</organism>
<dbReference type="Proteomes" id="UP000315133">
    <property type="component" value="Unassembled WGS sequence"/>
</dbReference>
<dbReference type="AlphaFoldDB" id="A0A543KR58"/>
<evidence type="ECO:0000313" key="3">
    <source>
        <dbReference type="EMBL" id="TQM97541.1"/>
    </source>
</evidence>
<sequence>MSEDARSIVVGADGGASDGPALRWAAKLAHRTGLPLVAVHSSEPEALAARAAGAGAPDITALLEAEDARAEAVRETVTALAEELGITATTVVERGSPVRSLLEHQGQAALIVVGTGRKGALEEFVLGTTSIGVAAHATVPVVVINPEVDVEALDTGRIAVAIDGSDDSEAAARAAVRYAALSGSSITAVTAWYLEVVNGYVVTEPDSPEWKQIERDREEMLRDVLRPALQDHPDVQVDYQVRRGPIVPTLTEASRDVDLVVVGSRGRGAFTGRLLGSVSQRVMRSAVCPVMVVTAPRR</sequence>
<dbReference type="RefSeq" id="WP_141819176.1">
    <property type="nucleotide sequence ID" value="NZ_BAAAIL010000002.1"/>
</dbReference>
<feature type="domain" description="UspA" evidence="2">
    <location>
        <begin position="6"/>
        <end position="144"/>
    </location>
</feature>
<feature type="domain" description="UspA" evidence="2">
    <location>
        <begin position="157"/>
        <end position="293"/>
    </location>
</feature>
<dbReference type="PRINTS" id="PR01438">
    <property type="entry name" value="UNVRSLSTRESS"/>
</dbReference>
<evidence type="ECO:0000313" key="4">
    <source>
        <dbReference type="Proteomes" id="UP000315133"/>
    </source>
</evidence>
<name>A0A543KR58_9MICO</name>
<evidence type="ECO:0000259" key="2">
    <source>
        <dbReference type="Pfam" id="PF00582"/>
    </source>
</evidence>
<dbReference type="Pfam" id="PF00582">
    <property type="entry name" value="Usp"/>
    <property type="match status" value="2"/>
</dbReference>
<dbReference type="PANTHER" id="PTHR46268">
    <property type="entry name" value="STRESS RESPONSE PROTEIN NHAX"/>
    <property type="match status" value="1"/>
</dbReference>
<dbReference type="InterPro" id="IPR006015">
    <property type="entry name" value="Universal_stress_UspA"/>
</dbReference>
<dbReference type="InterPro" id="IPR014729">
    <property type="entry name" value="Rossmann-like_a/b/a_fold"/>
</dbReference>
<protein>
    <submittedName>
        <fullName evidence="3">Nucleotide-binding universal stress UspA family protein</fullName>
    </submittedName>
</protein>
<dbReference type="Gene3D" id="3.40.50.620">
    <property type="entry name" value="HUPs"/>
    <property type="match status" value="2"/>
</dbReference>
<dbReference type="OrthoDB" id="6174426at2"/>
<reference evidence="3 4" key="1">
    <citation type="submission" date="2019-06" db="EMBL/GenBank/DDBJ databases">
        <title>Sequencing the genomes of 1000 actinobacteria strains.</title>
        <authorList>
            <person name="Klenk H.-P."/>
        </authorList>
    </citation>
    <scope>NUCLEOTIDE SEQUENCE [LARGE SCALE GENOMIC DNA]</scope>
    <source>
        <strain evidence="3 4">DSM 12362</strain>
    </source>
</reference>
<gene>
    <name evidence="3" type="ORF">FB476_2454</name>
</gene>